<gene>
    <name evidence="5" type="primary">fmt</name>
    <name evidence="8" type="ORF">FIM25_04895</name>
</gene>
<feature type="domain" description="Formyl transferase C-terminal" evidence="7">
    <location>
        <begin position="204"/>
        <end position="300"/>
    </location>
</feature>
<evidence type="ECO:0000256" key="1">
    <source>
        <dbReference type="ARBA" id="ARBA00010699"/>
    </source>
</evidence>
<dbReference type="SUPFAM" id="SSF53328">
    <property type="entry name" value="Formyltransferase"/>
    <property type="match status" value="1"/>
</dbReference>
<dbReference type="Gene3D" id="3.40.50.12230">
    <property type="match status" value="1"/>
</dbReference>
<dbReference type="FunFam" id="3.40.50.12230:FF:000001">
    <property type="entry name" value="Methionyl-tRNA formyltransferase"/>
    <property type="match status" value="1"/>
</dbReference>
<dbReference type="InterPro" id="IPR005794">
    <property type="entry name" value="Fmt"/>
</dbReference>
<evidence type="ECO:0000256" key="5">
    <source>
        <dbReference type="HAMAP-Rule" id="MF_00182"/>
    </source>
</evidence>
<comment type="catalytic activity">
    <reaction evidence="5">
        <text>L-methionyl-tRNA(fMet) + (6R)-10-formyltetrahydrofolate = N-formyl-L-methionyl-tRNA(fMet) + (6S)-5,6,7,8-tetrahydrofolate + H(+)</text>
        <dbReference type="Rhea" id="RHEA:24380"/>
        <dbReference type="Rhea" id="RHEA-COMP:9952"/>
        <dbReference type="Rhea" id="RHEA-COMP:9953"/>
        <dbReference type="ChEBI" id="CHEBI:15378"/>
        <dbReference type="ChEBI" id="CHEBI:57453"/>
        <dbReference type="ChEBI" id="CHEBI:78530"/>
        <dbReference type="ChEBI" id="CHEBI:78844"/>
        <dbReference type="ChEBI" id="CHEBI:195366"/>
        <dbReference type="EC" id="2.1.2.9"/>
    </reaction>
</comment>
<keyword evidence="3 5" id="KW-0808">Transferase</keyword>
<name>A0A5Q4VEY6_9BACT</name>
<dbReference type="GO" id="GO:0004479">
    <property type="term" value="F:methionyl-tRNA formyltransferase activity"/>
    <property type="evidence" value="ECO:0007669"/>
    <property type="project" value="UniProtKB-UniRule"/>
</dbReference>
<dbReference type="OrthoDB" id="9802815at2"/>
<comment type="similarity">
    <text evidence="1 5">Belongs to the Fmt family.</text>
</comment>
<reference evidence="8 9" key="1">
    <citation type="submission" date="2019-06" db="EMBL/GenBank/DDBJ databases">
        <title>Desulfobotulus mexicanus sp. nov., a novel sulfate-reducing bacterium isolated from the sediment of an alkaline crater lake in Mexico.</title>
        <authorList>
            <person name="Hirschler-Rea A."/>
        </authorList>
    </citation>
    <scope>NUCLEOTIDE SEQUENCE [LARGE SCALE GENOMIC DNA]</scope>
    <source>
        <strain evidence="8 9">PAR22N</strain>
    </source>
</reference>
<dbReference type="CDD" id="cd08646">
    <property type="entry name" value="FMT_core_Met-tRNA-FMT_N"/>
    <property type="match status" value="1"/>
</dbReference>
<dbReference type="EC" id="2.1.2.9" evidence="2 5"/>
<dbReference type="InterPro" id="IPR001555">
    <property type="entry name" value="GART_AS"/>
</dbReference>
<dbReference type="PANTHER" id="PTHR11138:SF5">
    <property type="entry name" value="METHIONYL-TRNA FORMYLTRANSFERASE, MITOCHONDRIAL"/>
    <property type="match status" value="1"/>
</dbReference>
<organism evidence="8 9">
    <name type="scientific">Desulfobotulus mexicanus</name>
    <dbReference type="NCBI Taxonomy" id="2586642"/>
    <lineage>
        <taxon>Bacteria</taxon>
        <taxon>Pseudomonadati</taxon>
        <taxon>Thermodesulfobacteriota</taxon>
        <taxon>Desulfobacteria</taxon>
        <taxon>Desulfobacterales</taxon>
        <taxon>Desulfobacteraceae</taxon>
        <taxon>Desulfobotulus</taxon>
    </lineage>
</organism>
<evidence type="ECO:0000256" key="3">
    <source>
        <dbReference type="ARBA" id="ARBA00022679"/>
    </source>
</evidence>
<keyword evidence="9" id="KW-1185">Reference proteome</keyword>
<evidence type="ECO:0000259" key="6">
    <source>
        <dbReference type="Pfam" id="PF00551"/>
    </source>
</evidence>
<dbReference type="InterPro" id="IPR036477">
    <property type="entry name" value="Formyl_transf_N_sf"/>
</dbReference>
<dbReference type="Pfam" id="PF02911">
    <property type="entry name" value="Formyl_trans_C"/>
    <property type="match status" value="1"/>
</dbReference>
<comment type="function">
    <text evidence="5">Attaches a formyl group to the free amino group of methionyl-tRNA(fMet). The formyl group appears to play a dual role in the initiator identity of N-formylmethionyl-tRNA by promoting its recognition by IF2 and preventing the misappropriation of this tRNA by the elongation apparatus.</text>
</comment>
<sequence>MSLVFMGTPDFALPPLQALAEAGHNILAVYTQPDKPKGRGKIIQAPHVKEAALALGIPVFQPSSMKDEKIYHELSALSPDVFVVVAYGHILPARLLEIPRLGAVNIHASLLPRYRGAAPIQWAITHGESHTGVTTMLMDAGMDTGDILLQRSLAIEPQDTSVEVHDRLSMLGAELILETLEGLGEGSIQPLPQNSEEATYAPLLKKSHGRINWNLPAHDIDTHVRGMNPWPGAFTRLKETDYKIFKVQPLTMVHEALPGTVLPSPSGSLIIAAAKDAVAINELQGPSGKRMGIADFLRGNPITAGMFFS</sequence>
<evidence type="ECO:0000259" key="7">
    <source>
        <dbReference type="Pfam" id="PF02911"/>
    </source>
</evidence>
<dbReference type="Pfam" id="PF00551">
    <property type="entry name" value="Formyl_trans_N"/>
    <property type="match status" value="1"/>
</dbReference>
<dbReference type="InterPro" id="IPR002376">
    <property type="entry name" value="Formyl_transf_N"/>
</dbReference>
<dbReference type="HAMAP" id="MF_00182">
    <property type="entry name" value="Formyl_trans"/>
    <property type="match status" value="1"/>
</dbReference>
<feature type="domain" description="Formyl transferase N-terminal" evidence="6">
    <location>
        <begin position="4"/>
        <end position="179"/>
    </location>
</feature>
<dbReference type="SUPFAM" id="SSF50486">
    <property type="entry name" value="FMT C-terminal domain-like"/>
    <property type="match status" value="1"/>
</dbReference>
<dbReference type="AlphaFoldDB" id="A0A5Q4VEY6"/>
<protein>
    <recommendedName>
        <fullName evidence="2 5">Methionyl-tRNA formyltransferase</fullName>
        <ecNumber evidence="2 5">2.1.2.9</ecNumber>
    </recommendedName>
</protein>
<evidence type="ECO:0000313" key="8">
    <source>
        <dbReference type="EMBL" id="TYT75506.1"/>
    </source>
</evidence>
<dbReference type="InterPro" id="IPR044135">
    <property type="entry name" value="Met-tRNA-FMT_C"/>
</dbReference>
<dbReference type="Proteomes" id="UP000321899">
    <property type="component" value="Unassembled WGS sequence"/>
</dbReference>
<dbReference type="InterPro" id="IPR011034">
    <property type="entry name" value="Formyl_transferase-like_C_sf"/>
</dbReference>
<keyword evidence="4 5" id="KW-0648">Protein biosynthesis</keyword>
<evidence type="ECO:0000256" key="2">
    <source>
        <dbReference type="ARBA" id="ARBA00012261"/>
    </source>
</evidence>
<dbReference type="PROSITE" id="PS00373">
    <property type="entry name" value="GART"/>
    <property type="match status" value="1"/>
</dbReference>
<proteinExistence type="inferred from homology"/>
<dbReference type="CDD" id="cd08704">
    <property type="entry name" value="Met_tRNA_FMT_C"/>
    <property type="match status" value="1"/>
</dbReference>
<evidence type="ECO:0000256" key="4">
    <source>
        <dbReference type="ARBA" id="ARBA00022917"/>
    </source>
</evidence>
<accession>A0A5Q4VEY6</accession>
<dbReference type="GO" id="GO:0005829">
    <property type="term" value="C:cytosol"/>
    <property type="evidence" value="ECO:0007669"/>
    <property type="project" value="TreeGrafter"/>
</dbReference>
<dbReference type="NCBIfam" id="TIGR00460">
    <property type="entry name" value="fmt"/>
    <property type="match status" value="1"/>
</dbReference>
<dbReference type="InterPro" id="IPR041711">
    <property type="entry name" value="Met-tRNA-FMT_N"/>
</dbReference>
<comment type="caution">
    <text evidence="8">The sequence shown here is derived from an EMBL/GenBank/DDBJ whole genome shotgun (WGS) entry which is preliminary data.</text>
</comment>
<dbReference type="InterPro" id="IPR005793">
    <property type="entry name" value="Formyl_trans_C"/>
</dbReference>
<dbReference type="EMBL" id="VDMB01000004">
    <property type="protein sequence ID" value="TYT75506.1"/>
    <property type="molecule type" value="Genomic_DNA"/>
</dbReference>
<feature type="binding site" evidence="5">
    <location>
        <begin position="109"/>
        <end position="112"/>
    </location>
    <ligand>
        <name>(6S)-5,6,7,8-tetrahydrofolate</name>
        <dbReference type="ChEBI" id="CHEBI:57453"/>
    </ligand>
</feature>
<evidence type="ECO:0000313" key="9">
    <source>
        <dbReference type="Proteomes" id="UP000321899"/>
    </source>
</evidence>
<dbReference type="PANTHER" id="PTHR11138">
    <property type="entry name" value="METHIONYL-TRNA FORMYLTRANSFERASE"/>
    <property type="match status" value="1"/>
</dbReference>